<name>X1LPX0_9ZZZZ</name>
<protein>
    <recommendedName>
        <fullName evidence="1">Putative auto-transporter adhesin head GIN domain-containing protein</fullName>
    </recommendedName>
</protein>
<dbReference type="Pfam" id="PF10988">
    <property type="entry name" value="DUF2807"/>
    <property type="match status" value="1"/>
</dbReference>
<reference evidence="2" key="1">
    <citation type="journal article" date="2014" name="Front. Microbiol.">
        <title>High frequency of phylogenetically diverse reductive dehalogenase-homologous genes in deep subseafloor sedimentary metagenomes.</title>
        <authorList>
            <person name="Kawai M."/>
            <person name="Futagami T."/>
            <person name="Toyoda A."/>
            <person name="Takaki Y."/>
            <person name="Nishi S."/>
            <person name="Hori S."/>
            <person name="Arai W."/>
            <person name="Tsubouchi T."/>
            <person name="Morono Y."/>
            <person name="Uchiyama I."/>
            <person name="Ito T."/>
            <person name="Fujiyama A."/>
            <person name="Inagaki F."/>
            <person name="Takami H."/>
        </authorList>
    </citation>
    <scope>NUCLEOTIDE SEQUENCE</scope>
    <source>
        <strain evidence="2">Expedition CK06-06</strain>
    </source>
</reference>
<gene>
    <name evidence="2" type="ORF">S06H3_23492</name>
</gene>
<accession>X1LPX0</accession>
<feature type="domain" description="Putative auto-transporter adhesin head GIN" evidence="1">
    <location>
        <begin position="3"/>
        <end position="54"/>
    </location>
</feature>
<organism evidence="2">
    <name type="scientific">marine sediment metagenome</name>
    <dbReference type="NCBI Taxonomy" id="412755"/>
    <lineage>
        <taxon>unclassified sequences</taxon>
        <taxon>metagenomes</taxon>
        <taxon>ecological metagenomes</taxon>
    </lineage>
</organism>
<dbReference type="EMBL" id="BARV01012781">
    <property type="protein sequence ID" value="GAI07881.1"/>
    <property type="molecule type" value="Genomic_DNA"/>
</dbReference>
<evidence type="ECO:0000259" key="1">
    <source>
        <dbReference type="Pfam" id="PF10988"/>
    </source>
</evidence>
<dbReference type="AlphaFoldDB" id="X1LPX0"/>
<sequence length="70" mass="7233">ILKASGASKVTLDDFPVDDANVHLSGASEATLNVKGRLDCAVTAASRLYFQGNPTMGNISVTGASTIKHE</sequence>
<proteinExistence type="predicted"/>
<dbReference type="InterPro" id="IPR021255">
    <property type="entry name" value="DUF2807"/>
</dbReference>
<evidence type="ECO:0000313" key="2">
    <source>
        <dbReference type="EMBL" id="GAI07881.1"/>
    </source>
</evidence>
<comment type="caution">
    <text evidence="2">The sequence shown here is derived from an EMBL/GenBank/DDBJ whole genome shotgun (WGS) entry which is preliminary data.</text>
</comment>
<feature type="non-terminal residue" evidence="2">
    <location>
        <position position="1"/>
    </location>
</feature>
<dbReference type="Gene3D" id="2.160.20.120">
    <property type="match status" value="1"/>
</dbReference>